<reference evidence="1 2" key="1">
    <citation type="journal article" date="2019" name="bioRxiv">
        <title>Bacteria contribute to plant secondary compound degradation in a generalist herbivore system.</title>
        <authorList>
            <person name="Francoeur C.B."/>
            <person name="Khadempour L."/>
            <person name="Moreira-Soto R.D."/>
            <person name="Gotting K."/>
            <person name="Book A.J."/>
            <person name="Pinto-Tomas A.A."/>
            <person name="Keefover-Ring K."/>
            <person name="Currie C.R."/>
        </authorList>
    </citation>
    <scope>NUCLEOTIDE SEQUENCE [LARGE SCALE GENOMIC DNA]</scope>
    <source>
        <strain evidence="1">Acro-835</strain>
    </source>
</reference>
<evidence type="ECO:0008006" key="3">
    <source>
        <dbReference type="Google" id="ProtNLM"/>
    </source>
</evidence>
<dbReference type="Proteomes" id="UP001515683">
    <property type="component" value="Unassembled WGS sequence"/>
</dbReference>
<organism evidence="1 2">
    <name type="scientific">Candidatus Pantoea multigeneris</name>
    <dbReference type="NCBI Taxonomy" id="2608357"/>
    <lineage>
        <taxon>Bacteria</taxon>
        <taxon>Pseudomonadati</taxon>
        <taxon>Pseudomonadota</taxon>
        <taxon>Gammaproteobacteria</taxon>
        <taxon>Enterobacterales</taxon>
        <taxon>Erwiniaceae</taxon>
        <taxon>Pantoea</taxon>
    </lineage>
</organism>
<proteinExistence type="predicted"/>
<sequence length="71" mass="7920">MKEVRAYRTKMIGRAIGSAVLKLAGRGVHVNNENILYELERMAAESKDLQVKAFTLDAAKIMRKACKIANN</sequence>
<dbReference type="RefSeq" id="WP_167012513.1">
    <property type="nucleotide sequence ID" value="NZ_VWXF01000001.1"/>
</dbReference>
<protein>
    <recommendedName>
        <fullName evidence="3">50S ribosomal protein L22</fullName>
    </recommendedName>
</protein>
<evidence type="ECO:0000313" key="2">
    <source>
        <dbReference type="Proteomes" id="UP001515683"/>
    </source>
</evidence>
<gene>
    <name evidence="1" type="ORF">F3J40_02880</name>
</gene>
<name>A0ABX0R7Z1_9GAMM</name>
<evidence type="ECO:0000313" key="1">
    <source>
        <dbReference type="EMBL" id="NIF20563.1"/>
    </source>
</evidence>
<comment type="caution">
    <text evidence="1">The sequence shown here is derived from an EMBL/GenBank/DDBJ whole genome shotgun (WGS) entry which is preliminary data.</text>
</comment>
<keyword evidence="2" id="KW-1185">Reference proteome</keyword>
<dbReference type="EMBL" id="VWXF01000001">
    <property type="protein sequence ID" value="NIF20563.1"/>
    <property type="molecule type" value="Genomic_DNA"/>
</dbReference>
<accession>A0ABX0R7Z1</accession>